<dbReference type="InterPro" id="IPR012340">
    <property type="entry name" value="NA-bd_OB-fold"/>
</dbReference>
<reference evidence="7" key="1">
    <citation type="submission" date="2017-11" db="EMBL/GenBank/DDBJ databases">
        <title>Three new genomes from thermophilic consortium.</title>
        <authorList>
            <person name="Quaggio R."/>
            <person name="Amgarten D."/>
            <person name="Setubal J.C."/>
        </authorList>
    </citation>
    <scope>NUCLEOTIDE SEQUENCE</scope>
    <source>
        <strain evidence="7">ZCTH01-B2</strain>
    </source>
</reference>
<dbReference type="Pfam" id="PF01176">
    <property type="entry name" value="eIF-1a"/>
    <property type="match status" value="1"/>
</dbReference>
<keyword evidence="2 4" id="KW-0396">Initiation factor</keyword>
<organism evidence="7 8">
    <name type="scientific">Symbiobacterium thermophilum</name>
    <dbReference type="NCBI Taxonomy" id="2734"/>
    <lineage>
        <taxon>Bacteria</taxon>
        <taxon>Bacillati</taxon>
        <taxon>Bacillota</taxon>
        <taxon>Clostridia</taxon>
        <taxon>Eubacteriales</taxon>
        <taxon>Symbiobacteriaceae</taxon>
        <taxon>Symbiobacterium</taxon>
    </lineage>
</organism>
<dbReference type="HAMAP" id="MF_00075">
    <property type="entry name" value="IF_1"/>
    <property type="match status" value="1"/>
</dbReference>
<dbReference type="InterPro" id="IPR006196">
    <property type="entry name" value="RNA-binding_domain_S1_IF1"/>
</dbReference>
<dbReference type="GO" id="GO:0003743">
    <property type="term" value="F:translation initiation factor activity"/>
    <property type="evidence" value="ECO:0007669"/>
    <property type="project" value="UniProtKB-UniRule"/>
</dbReference>
<evidence type="ECO:0000256" key="5">
    <source>
        <dbReference type="NCBIfam" id="TIGR00008"/>
    </source>
</evidence>
<keyword evidence="3 4" id="KW-0648">Protein biosynthesis</keyword>
<keyword evidence="4" id="KW-0694">RNA-binding</keyword>
<dbReference type="InterPro" id="IPR004368">
    <property type="entry name" value="TIF_IF1"/>
</dbReference>
<keyword evidence="4" id="KW-0963">Cytoplasm</keyword>
<dbReference type="NCBIfam" id="TIGR00008">
    <property type="entry name" value="infA"/>
    <property type="match status" value="1"/>
</dbReference>
<keyword evidence="4" id="KW-0699">rRNA-binding</keyword>
<dbReference type="RefSeq" id="WP_011195137.1">
    <property type="nucleotide sequence ID" value="NZ_JACSIR010000001.1"/>
</dbReference>
<sequence length="75" mass="8736">MARSDMIEVDGVIVEPRSNGFFTVRLDLENQPEVIAHLGGKLRRHYIRVVPGDRVTVELSPYDLTRGRIVYRYRH</sequence>
<dbReference type="PROSITE" id="PS50832">
    <property type="entry name" value="S1_IF1_TYPE"/>
    <property type="match status" value="1"/>
</dbReference>
<comment type="caution">
    <text evidence="7">The sequence shown here is derived from an EMBL/GenBank/DDBJ whole genome shotgun (WGS) entry which is preliminary data.</text>
</comment>
<evidence type="ECO:0000256" key="2">
    <source>
        <dbReference type="ARBA" id="ARBA00022540"/>
    </source>
</evidence>
<comment type="similarity">
    <text evidence="1 4">Belongs to the IF-1 family.</text>
</comment>
<dbReference type="PANTHER" id="PTHR33370:SF1">
    <property type="entry name" value="TRANSLATION INITIATION FACTOR IF-1, CHLOROPLASTIC"/>
    <property type="match status" value="1"/>
</dbReference>
<dbReference type="PANTHER" id="PTHR33370">
    <property type="entry name" value="TRANSLATION INITIATION FACTOR IF-1, CHLOROPLASTIC"/>
    <property type="match status" value="1"/>
</dbReference>
<accession>A0A953I6E3</accession>
<protein>
    <recommendedName>
        <fullName evidence="4 5">Translation initiation factor IF-1</fullName>
    </recommendedName>
</protein>
<dbReference type="CDD" id="cd04451">
    <property type="entry name" value="S1_IF1"/>
    <property type="match status" value="1"/>
</dbReference>
<evidence type="ECO:0000313" key="7">
    <source>
        <dbReference type="EMBL" id="MBY6275118.1"/>
    </source>
</evidence>
<comment type="subcellular location">
    <subcellularLocation>
        <location evidence="4">Cytoplasm</location>
    </subcellularLocation>
</comment>
<dbReference type="GO" id="GO:0005829">
    <property type="term" value="C:cytosol"/>
    <property type="evidence" value="ECO:0007669"/>
    <property type="project" value="TreeGrafter"/>
</dbReference>
<evidence type="ECO:0000256" key="1">
    <source>
        <dbReference type="ARBA" id="ARBA00010939"/>
    </source>
</evidence>
<dbReference type="AlphaFoldDB" id="A0A953I6E3"/>
<proteinExistence type="inferred from homology"/>
<comment type="function">
    <text evidence="4">One of the essential components for the initiation of protein synthesis. Stabilizes the binding of IF-2 and IF-3 on the 30S subunit to which N-formylmethionyl-tRNA(fMet) subsequently binds. Helps modulate mRNA selection, yielding the 30S pre-initiation complex (PIC). Upon addition of the 50S ribosomal subunit IF-1, IF-2 and IF-3 are released leaving the mature 70S translation initiation complex.</text>
</comment>
<dbReference type="SMR" id="A0A953I6E3"/>
<dbReference type="GO" id="GO:0019843">
    <property type="term" value="F:rRNA binding"/>
    <property type="evidence" value="ECO:0007669"/>
    <property type="project" value="UniProtKB-UniRule"/>
</dbReference>
<dbReference type="OMA" id="AYPSGKM"/>
<dbReference type="SUPFAM" id="SSF50249">
    <property type="entry name" value="Nucleic acid-binding proteins"/>
    <property type="match status" value="1"/>
</dbReference>
<dbReference type="FunFam" id="2.40.50.140:FF:000002">
    <property type="entry name" value="Translation initiation factor IF-1"/>
    <property type="match status" value="1"/>
</dbReference>
<dbReference type="Proteomes" id="UP000732377">
    <property type="component" value="Unassembled WGS sequence"/>
</dbReference>
<dbReference type="GO" id="GO:0043022">
    <property type="term" value="F:ribosome binding"/>
    <property type="evidence" value="ECO:0007669"/>
    <property type="project" value="UniProtKB-UniRule"/>
</dbReference>
<evidence type="ECO:0000256" key="4">
    <source>
        <dbReference type="HAMAP-Rule" id="MF_00075"/>
    </source>
</evidence>
<dbReference type="Gene3D" id="2.40.50.140">
    <property type="entry name" value="Nucleic acid-binding proteins"/>
    <property type="match status" value="1"/>
</dbReference>
<comment type="subunit">
    <text evidence="4">Component of the 30S ribosomal translation pre-initiation complex which assembles on the 30S ribosome in the order IF-2 and IF-3, IF-1 and N-formylmethionyl-tRNA(fMet); mRNA recruitment can occur at any time during PIC assembly.</text>
</comment>
<evidence type="ECO:0000256" key="3">
    <source>
        <dbReference type="ARBA" id="ARBA00022917"/>
    </source>
</evidence>
<feature type="domain" description="S1-like" evidence="6">
    <location>
        <begin position="1"/>
        <end position="74"/>
    </location>
</feature>
<gene>
    <name evidence="4 7" type="primary">infA</name>
    <name evidence="7" type="ORF">CWE10_02720</name>
</gene>
<evidence type="ECO:0000313" key="8">
    <source>
        <dbReference type="Proteomes" id="UP000732377"/>
    </source>
</evidence>
<evidence type="ECO:0000259" key="6">
    <source>
        <dbReference type="PROSITE" id="PS50832"/>
    </source>
</evidence>
<name>A0A953I6E3_SYMTR</name>
<dbReference type="EMBL" id="PIUK01000013">
    <property type="protein sequence ID" value="MBY6275118.1"/>
    <property type="molecule type" value="Genomic_DNA"/>
</dbReference>